<dbReference type="InterPro" id="IPR011990">
    <property type="entry name" value="TPR-like_helical_dom_sf"/>
</dbReference>
<dbReference type="InterPro" id="IPR002885">
    <property type="entry name" value="PPR_rpt"/>
</dbReference>
<dbReference type="PROSITE" id="PS51375">
    <property type="entry name" value="PPR"/>
    <property type="match status" value="1"/>
</dbReference>
<evidence type="ECO:0000313" key="3">
    <source>
        <dbReference type="EMBL" id="KAJ6813154.1"/>
    </source>
</evidence>
<dbReference type="Gene3D" id="1.25.40.10">
    <property type="entry name" value="Tetratricopeptide repeat domain"/>
    <property type="match status" value="2"/>
</dbReference>
<evidence type="ECO:0000256" key="1">
    <source>
        <dbReference type="ARBA" id="ARBA00022737"/>
    </source>
</evidence>
<protein>
    <submittedName>
        <fullName evidence="3">Pentatricopeptide repeat-containing protein-like, mitochondrial</fullName>
    </submittedName>
</protein>
<accession>A0AAX6F9U7</accession>
<dbReference type="PANTHER" id="PTHR47003:SF3">
    <property type="entry name" value="SMALL RIBOSOMAL SUBUNIT PROTEIN MS81 (RPPR8)"/>
    <property type="match status" value="1"/>
</dbReference>
<dbReference type="NCBIfam" id="TIGR00756">
    <property type="entry name" value="PPR"/>
    <property type="match status" value="2"/>
</dbReference>
<sequence length="638" mass="71112">MRAWRSSLFLLRTPPRPNFQVRPPSQQHLLLFLGRHSPSGNHRYFSSADPSIDPTATTRDREQQLLLLTNVLSKPIDHSQIKAELGSLDLALDKETVGSVLAKLQDSPGTAALFFEWASSKEREAKSRKDRLLGSNSYDLMIDTVCRKGEAGGLLDLLEAMKKRGYGISKQSFSKVSKRFKSEGMERELGSLNEMYCLSSVKDVSGRICKILKKEEEPEAIRQALQELGVTPCADSIVDVLDRVGTFPKRAMVFYQWVEKISSLEIDGKIYNAMARVLGREDCVDDFWVLLHKMRSCGFGLEMETYFMVSNRFHKRRMVSVALDLYEFAMAGTKKPPVDEFIILLKKVVVVGKDLDMSLVTKIVKIFTGAGNSIKVSAFDGVIKSLRSVSRLGECDKILKAMEEGGYKCDDDTIHDRVVVALCDAGKSDEAVKYVVDLENLGRDLDLRSWTSIVQKHTLVGQLDKAISCFHMMVERKGGENVGSALELLLNGLCSKKGALYACQVLKDLVANRKVQPWHTTYKFLIKKLISQGHVKEASSLLGLMKSRGFPPFIDPFIRYVSKSGTADDAGLFLKAMTVKDFPSRAVYVRIFEALFEAGRHDVAHDVLSLAPGCVRNHADVLDLFFSMKPNEAASAAA</sequence>
<keyword evidence="4" id="KW-1185">Reference proteome</keyword>
<reference evidence="3" key="2">
    <citation type="submission" date="2023-04" db="EMBL/GenBank/DDBJ databases">
        <authorList>
            <person name="Bruccoleri R.E."/>
            <person name="Oakeley E.J."/>
            <person name="Faust A.-M."/>
            <person name="Dessus-Babus S."/>
            <person name="Altorfer M."/>
            <person name="Burckhardt D."/>
            <person name="Oertli M."/>
            <person name="Naumann U."/>
            <person name="Petersen F."/>
            <person name="Wong J."/>
        </authorList>
    </citation>
    <scope>NUCLEOTIDE SEQUENCE</scope>
    <source>
        <strain evidence="3">GSM-AAB239-AS_SAM_17_03QT</strain>
        <tissue evidence="3">Leaf</tissue>
    </source>
</reference>
<dbReference type="PANTHER" id="PTHR47003">
    <property type="entry name" value="OS01G0970900 PROTEIN"/>
    <property type="match status" value="1"/>
</dbReference>
<dbReference type="AlphaFoldDB" id="A0AAX6F9U7"/>
<name>A0AAX6F9U7_IRIPA</name>
<comment type="caution">
    <text evidence="3">The sequence shown here is derived from an EMBL/GenBank/DDBJ whole genome shotgun (WGS) entry which is preliminary data.</text>
</comment>
<keyword evidence="1" id="KW-0677">Repeat</keyword>
<evidence type="ECO:0000313" key="4">
    <source>
        <dbReference type="Proteomes" id="UP001140949"/>
    </source>
</evidence>
<evidence type="ECO:0000256" key="2">
    <source>
        <dbReference type="PROSITE-ProRule" id="PRU00708"/>
    </source>
</evidence>
<proteinExistence type="predicted"/>
<dbReference type="Pfam" id="PF01535">
    <property type="entry name" value="PPR"/>
    <property type="match status" value="4"/>
</dbReference>
<dbReference type="GO" id="GO:0008380">
    <property type="term" value="P:RNA splicing"/>
    <property type="evidence" value="ECO:0007669"/>
    <property type="project" value="InterPro"/>
</dbReference>
<reference evidence="3" key="1">
    <citation type="journal article" date="2023" name="GigaByte">
        <title>Genome assembly of the bearded iris, Iris pallida Lam.</title>
        <authorList>
            <person name="Bruccoleri R.E."/>
            <person name="Oakeley E.J."/>
            <person name="Faust A.M.E."/>
            <person name="Altorfer M."/>
            <person name="Dessus-Babus S."/>
            <person name="Burckhardt D."/>
            <person name="Oertli M."/>
            <person name="Naumann U."/>
            <person name="Petersen F."/>
            <person name="Wong J."/>
        </authorList>
    </citation>
    <scope>NUCLEOTIDE SEQUENCE</scope>
    <source>
        <strain evidence="3">GSM-AAB239-AS_SAM_17_03QT</strain>
    </source>
</reference>
<dbReference type="Proteomes" id="UP001140949">
    <property type="component" value="Unassembled WGS sequence"/>
</dbReference>
<gene>
    <name evidence="3" type="ORF">M6B38_147415</name>
</gene>
<feature type="repeat" description="PPR" evidence="2">
    <location>
        <begin position="518"/>
        <end position="552"/>
    </location>
</feature>
<organism evidence="3 4">
    <name type="scientific">Iris pallida</name>
    <name type="common">Sweet iris</name>
    <dbReference type="NCBI Taxonomy" id="29817"/>
    <lineage>
        <taxon>Eukaryota</taxon>
        <taxon>Viridiplantae</taxon>
        <taxon>Streptophyta</taxon>
        <taxon>Embryophyta</taxon>
        <taxon>Tracheophyta</taxon>
        <taxon>Spermatophyta</taxon>
        <taxon>Magnoliopsida</taxon>
        <taxon>Liliopsida</taxon>
        <taxon>Asparagales</taxon>
        <taxon>Iridaceae</taxon>
        <taxon>Iridoideae</taxon>
        <taxon>Irideae</taxon>
        <taxon>Iris</taxon>
    </lineage>
</organism>
<dbReference type="InterPro" id="IPR044578">
    <property type="entry name" value="BIR6-like"/>
</dbReference>
<dbReference type="EMBL" id="JANAVB010030814">
    <property type="protein sequence ID" value="KAJ6813154.1"/>
    <property type="molecule type" value="Genomic_DNA"/>
</dbReference>